<evidence type="ECO:0000313" key="1">
    <source>
        <dbReference type="EMBL" id="KAL3687119.1"/>
    </source>
</evidence>
<protein>
    <submittedName>
        <fullName evidence="1">Uncharacterized protein</fullName>
    </submittedName>
</protein>
<keyword evidence="2" id="KW-1185">Reference proteome</keyword>
<evidence type="ECO:0000313" key="2">
    <source>
        <dbReference type="Proteomes" id="UP001633002"/>
    </source>
</evidence>
<gene>
    <name evidence="1" type="ORF">R1sor_013428</name>
</gene>
<reference evidence="1 2" key="1">
    <citation type="submission" date="2024-09" db="EMBL/GenBank/DDBJ databases">
        <title>Chromosome-scale assembly of Riccia sorocarpa.</title>
        <authorList>
            <person name="Paukszto L."/>
        </authorList>
    </citation>
    <scope>NUCLEOTIDE SEQUENCE [LARGE SCALE GENOMIC DNA]</scope>
    <source>
        <strain evidence="1">LP-2024</strain>
        <tissue evidence="1">Aerial parts of the thallus</tissue>
    </source>
</reference>
<dbReference type="Proteomes" id="UP001633002">
    <property type="component" value="Unassembled WGS sequence"/>
</dbReference>
<dbReference type="AlphaFoldDB" id="A0ABD3H9C2"/>
<accession>A0ABD3H9C2</accession>
<organism evidence="1 2">
    <name type="scientific">Riccia sorocarpa</name>
    <dbReference type="NCBI Taxonomy" id="122646"/>
    <lineage>
        <taxon>Eukaryota</taxon>
        <taxon>Viridiplantae</taxon>
        <taxon>Streptophyta</taxon>
        <taxon>Embryophyta</taxon>
        <taxon>Marchantiophyta</taxon>
        <taxon>Marchantiopsida</taxon>
        <taxon>Marchantiidae</taxon>
        <taxon>Marchantiales</taxon>
        <taxon>Ricciaceae</taxon>
        <taxon>Riccia</taxon>
    </lineage>
</organism>
<proteinExistence type="predicted"/>
<comment type="caution">
    <text evidence="1">The sequence shown here is derived from an EMBL/GenBank/DDBJ whole genome shotgun (WGS) entry which is preliminary data.</text>
</comment>
<sequence>MHTGYYIPNANSPPSSILEIRSKIRILPPQENYYSTLRCVLLNNIAHALLQRMGLLPGFGTELAICGGMGKFRKAQGFSRISIAFIDAVSAALKFDVSLFF</sequence>
<dbReference type="EMBL" id="JBJQOH010000004">
    <property type="protein sequence ID" value="KAL3687119.1"/>
    <property type="molecule type" value="Genomic_DNA"/>
</dbReference>
<name>A0ABD3H9C2_9MARC</name>